<dbReference type="CDD" id="cd06071">
    <property type="entry name" value="Beach"/>
    <property type="match status" value="1"/>
</dbReference>
<feature type="compositionally biased region" description="Low complexity" evidence="5">
    <location>
        <begin position="19"/>
        <end position="31"/>
    </location>
</feature>
<dbReference type="Pfam" id="PF20425">
    <property type="entry name" value="Neurobeachin"/>
    <property type="match status" value="1"/>
</dbReference>
<gene>
    <name evidence="8" type="ORF">FDP41_008251</name>
</gene>
<dbReference type="VEuPathDB" id="AmoebaDB:NfTy_091040"/>
<dbReference type="InterPro" id="IPR050865">
    <property type="entry name" value="BEACH_Domain"/>
</dbReference>
<dbReference type="Gene3D" id="2.30.29.30">
    <property type="entry name" value="Pleckstrin-homology domain (PH domain)/Phosphotyrosine-binding domain (PTB)"/>
    <property type="match status" value="1"/>
</dbReference>
<dbReference type="GeneID" id="68115469"/>
<feature type="repeat" description="WD" evidence="4">
    <location>
        <begin position="2016"/>
        <end position="2050"/>
    </location>
</feature>
<dbReference type="GO" id="GO:0008104">
    <property type="term" value="P:intracellular protein localization"/>
    <property type="evidence" value="ECO:0007669"/>
    <property type="project" value="TreeGrafter"/>
</dbReference>
<dbReference type="InterPro" id="IPR036770">
    <property type="entry name" value="Ankyrin_rpt-contain_sf"/>
</dbReference>
<dbReference type="InterPro" id="IPR001680">
    <property type="entry name" value="WD40_rpt"/>
</dbReference>
<dbReference type="InterPro" id="IPR046851">
    <property type="entry name" value="NBCH_WD40"/>
</dbReference>
<reference evidence="8 9" key="1">
    <citation type="journal article" date="2019" name="Sci. Rep.">
        <title>Nanopore sequencing improves the draft genome of the human pathogenic amoeba Naegleria fowleri.</title>
        <authorList>
            <person name="Liechti N."/>
            <person name="Schurch N."/>
            <person name="Bruggmann R."/>
            <person name="Wittwer M."/>
        </authorList>
    </citation>
    <scope>NUCLEOTIDE SEQUENCE [LARGE SCALE GENOMIC DNA]</scope>
    <source>
        <strain evidence="8 9">ATCC 30894</strain>
    </source>
</reference>
<feature type="compositionally biased region" description="Polar residues" evidence="5">
    <location>
        <begin position="1"/>
        <end position="18"/>
    </location>
</feature>
<dbReference type="VEuPathDB" id="AmoebaDB:FDP41_008251"/>
<dbReference type="SUPFAM" id="SSF49899">
    <property type="entry name" value="Concanavalin A-like lectins/glucanases"/>
    <property type="match status" value="1"/>
</dbReference>
<evidence type="ECO:0000313" key="8">
    <source>
        <dbReference type="EMBL" id="KAF0973547.1"/>
    </source>
</evidence>
<dbReference type="RefSeq" id="XP_044558260.1">
    <property type="nucleotide sequence ID" value="XM_044712085.1"/>
</dbReference>
<dbReference type="InterPro" id="IPR046852">
    <property type="entry name" value="Neurobeachin_a-sol"/>
</dbReference>
<dbReference type="PROSITE" id="PS50294">
    <property type="entry name" value="WD_REPEATS_REGION"/>
    <property type="match status" value="1"/>
</dbReference>
<dbReference type="Gene3D" id="1.25.40.20">
    <property type="entry name" value="Ankyrin repeat-containing domain"/>
    <property type="match status" value="1"/>
</dbReference>
<dbReference type="InterPro" id="IPR000409">
    <property type="entry name" value="BEACH_dom"/>
</dbReference>
<evidence type="ECO:0000313" key="9">
    <source>
        <dbReference type="Proteomes" id="UP000444721"/>
    </source>
</evidence>
<evidence type="ECO:0000256" key="4">
    <source>
        <dbReference type="PROSITE-ProRule" id="PRU00221"/>
    </source>
</evidence>
<feature type="repeat" description="WD" evidence="4">
    <location>
        <begin position="2111"/>
        <end position="2152"/>
    </location>
</feature>
<dbReference type="Pfam" id="PF15787">
    <property type="entry name" value="DUF4704"/>
    <property type="match status" value="1"/>
</dbReference>
<dbReference type="InterPro" id="IPR013320">
    <property type="entry name" value="ConA-like_dom_sf"/>
</dbReference>
<dbReference type="InterPro" id="IPR011989">
    <property type="entry name" value="ARM-like"/>
</dbReference>
<evidence type="ECO:0008006" key="10">
    <source>
        <dbReference type="Google" id="ProtNLM"/>
    </source>
</evidence>
<dbReference type="PROSITE" id="PS50297">
    <property type="entry name" value="ANK_REP_REGION"/>
    <property type="match status" value="1"/>
</dbReference>
<dbReference type="Pfam" id="PF12796">
    <property type="entry name" value="Ank_2"/>
    <property type="match status" value="1"/>
</dbReference>
<dbReference type="PROSITE" id="PS50082">
    <property type="entry name" value="WD_REPEATS_2"/>
    <property type="match status" value="2"/>
</dbReference>
<feature type="repeat" description="ANK" evidence="3">
    <location>
        <begin position="2352"/>
        <end position="2373"/>
    </location>
</feature>
<dbReference type="SUPFAM" id="SSF50978">
    <property type="entry name" value="WD40 repeat-like"/>
    <property type="match status" value="1"/>
</dbReference>
<dbReference type="InterPro" id="IPR036322">
    <property type="entry name" value="WD40_repeat_dom_sf"/>
</dbReference>
<dbReference type="SMART" id="SM01026">
    <property type="entry name" value="Beach"/>
    <property type="match status" value="1"/>
</dbReference>
<dbReference type="InterPro" id="IPR016024">
    <property type="entry name" value="ARM-type_fold"/>
</dbReference>
<dbReference type="SUPFAM" id="SSF48371">
    <property type="entry name" value="ARM repeat"/>
    <property type="match status" value="1"/>
</dbReference>
<evidence type="ECO:0000259" key="6">
    <source>
        <dbReference type="PROSITE" id="PS50197"/>
    </source>
</evidence>
<protein>
    <recommendedName>
        <fullName evidence="10">BEACH domain-containing protein</fullName>
    </recommendedName>
</protein>
<dbReference type="InterPro" id="IPR023362">
    <property type="entry name" value="PH-BEACH_dom"/>
</dbReference>
<name>A0A6A5B7X3_NAEFO</name>
<dbReference type="PANTHER" id="PTHR13743:SF112">
    <property type="entry name" value="BEACH DOMAIN-CONTAINING PROTEIN"/>
    <property type="match status" value="1"/>
</dbReference>
<dbReference type="PROSITE" id="PS50088">
    <property type="entry name" value="ANK_REPEAT"/>
    <property type="match status" value="1"/>
</dbReference>
<dbReference type="Gene3D" id="1.25.10.10">
    <property type="entry name" value="Leucine-rich Repeat Variant"/>
    <property type="match status" value="1"/>
</dbReference>
<dbReference type="Pfam" id="PF00400">
    <property type="entry name" value="WD40"/>
    <property type="match status" value="1"/>
</dbReference>
<feature type="compositionally biased region" description="Acidic residues" evidence="5">
    <location>
        <begin position="1445"/>
        <end position="1469"/>
    </location>
</feature>
<dbReference type="VEuPathDB" id="AmoebaDB:NF0002850"/>
<dbReference type="PANTHER" id="PTHR13743">
    <property type="entry name" value="BEIGE/BEACH-RELATED"/>
    <property type="match status" value="1"/>
</dbReference>
<organism evidence="8 9">
    <name type="scientific">Naegleria fowleri</name>
    <name type="common">Brain eating amoeba</name>
    <dbReference type="NCBI Taxonomy" id="5763"/>
    <lineage>
        <taxon>Eukaryota</taxon>
        <taxon>Discoba</taxon>
        <taxon>Heterolobosea</taxon>
        <taxon>Tetramitia</taxon>
        <taxon>Eutetramitia</taxon>
        <taxon>Vahlkampfiidae</taxon>
        <taxon>Naegleria</taxon>
    </lineage>
</organism>
<dbReference type="InterPro" id="IPR011993">
    <property type="entry name" value="PH-like_dom_sf"/>
</dbReference>
<accession>A0A6A5B7X3</accession>
<dbReference type="GO" id="GO:0005829">
    <property type="term" value="C:cytosol"/>
    <property type="evidence" value="ECO:0007669"/>
    <property type="project" value="TreeGrafter"/>
</dbReference>
<dbReference type="PROSITE" id="PS50197">
    <property type="entry name" value="BEACH"/>
    <property type="match status" value="1"/>
</dbReference>
<dbReference type="OMA" id="RHENDET"/>
<dbReference type="Pfam" id="PF13385">
    <property type="entry name" value="Laminin_G_3"/>
    <property type="match status" value="1"/>
</dbReference>
<sequence length="2381" mass="272770">MFSFFTGSSKQTQQQPAQSNHNNNSNTSSTSRQAHPNSNASSKPLPSVPPQNQQEQALFSQQQQQQRNSYQSALVYLTAEQHDILRRLLMYSTLASMMTEKDENTIAELVKQFGSDTKSMKLLMDCLLDTLVGSRGRFDPQTNFIFQSPKTITVIFTLLPFLSEDIQIEILDIFIVLLEECSIDNSMAASVGLVQTINNLLAKHQKFSLNVIQKLIYLIGIVGSFSVSARELKTLIRLMRTKTPENERKADDDDEGLSLDKDLSPLILEVIRKMSRYDSPSSFFSFDGIDCGIVSDNILFPSNGYTFSCWLRIERTTKSQCYRFFSFFDKKMNGLELLFKGNHMCVQVVSGGKKQQNVTFDYFFHTNRWYFISLTQNKRFMLRSDIILFVDGEQKQTFELKYPSLGGQVNFAHFCTNIPVDNKQTKVQAFCGQVGPISIFDKVFSLNEVQKIHSCGPDFQYTFKKGDSQPRYFDWPNAESFSQKLVTLYNPRSSTKDFKCPDNSGTKKGFSTDARLLQGTSIFVTHPVKDTLNCIGGVEVLFPLFRLLKKDWTVDYSMCARTISLITEMLRNNKKNQEDMIQKNSLCTLGHILGQIPPEHINHDTLKALQGLVECSSDPKDPIIREIFKEIFLNFELWITVDFDIHSNMLHFLHDEVSKNPEYFHETVGIQYLLDVMRYFFWYKPEKEPERIYQPTVRPKEEEVYALRLQLTEIIKAMIRSGINKSEAESIMSYIVDSTDEKQVVEILKWVLVLIDEEVPNIIEALSEEKIMLPLLNMLTNNKKKIRIFSLKLIGKILERSNSERRQKFKNLGYYLLMEQFLLSENCFDEETYIALLEIILCKISFTINSTISTDLSKGGAKILLPDLLTAFFNLVTTKSIDTKEKAIQDMSIILKSNPYNRTIFGQQFGWQNWVLSLAIPDADEPVEKAFSLFESAVDVVSVVLSEFLQAPNGYKQVKETLYQIDIICDRKEIHRTSAYIIFFKRFLPFIVNQINNTQFNKEQDFWRNLFRITLLVENFILTSDDTKFESPQLEGTIIKLDNTHNEKLYIVKYIMQGFDYIIKMSIKDPKAMDLLHYDGFKKNNNPFIIQTIMNIAADLTTTKSNIPTPSLFFVLFRLQLFLLCELDEKEIQEAKHSIRMLALLSNDIKHTRVPKPTFKTENDENEISQARVFYALAKLFVKIEQKQYSLIPIITAILRKNQRSLAAILTNPVAKEYLQSELACIEQDAAQEEFILSLESEEGWLGVRQSPPFSAVYTEVKMEEQNQKEKILKKREQKVNDILKFIERNASNDIPKLKKATQEASNAKTHVCFTELQRMNNWRDALRRKSKIALTEWRKHEAEFFSGTGVWIKDEDKEDLLMFLDPTENSKRMRMRVVMKTASKNERNVSQKTEAAQEDDDWSCRSELVSSFVHTSRSEPQKTPGEDQATATPGHDDEHSLGVSDDEDVVSEEDGEATIPNENEESDWETINKAPKEGLHLEREEEETVLIVPCELVVSLDTIKGTFEITNKHIYFIVNPDAETKEKENVAIETLKEAFDQKWPIEEIYELYKRRYLLRYTSIEIFFLNRTAFFFNFDKAHVDAVIKTIVNQKPPNLKFHAYSLTPNALLKKSKLTQKWQRREISNFEYLMGLNTFANRTYNDLTQYPVFPWVIKDYNSDVLDLNDPSIYRDLSKPVGALNEKRLKNILERYEAFQDQSIPKFHYGSHYSSVGVVLFFLLRLEPFTSYNIKLQGGQFDLPDRLFHSLPVSWENCMTSNSDVKELIPEFFYMPEFLRNNNGLNLGVKQNKEVVNDVILPPWAKTPEEFIRINREALESEYVSSHLHEWIDLIFGYKQTGVEAEKAHNLFYYLTYEGSVDLDAVDDPLQRKAIETQISNFGQTPSQLFKKPHPQRLPKPTIPKPEWRPNAFVPTFSSSIASVTTGGNSNDLLFVQHIKSEDKVVVVDCNRQLFQLSKLKPKPTLIATVGSPFAKDENPNFSNFVCSRDGKWIFSCGHFDKSIKCSAMFDKLIVKQSIFHHTDIVTCLAMTSDGKFLVSGSADATVNVYGINYMKLKPNALRTQVKDLMANVNLGTAASVVDDLQFSSIANKLPIPIMVTNKDPLTDQPLCILYGHEASVLCVDVSADLDIVASGDTDGCVLIHTLSEGTYIRTIEHPLRNTLHIVKISSDGHLLMHSETDCSLHLFTINGKHIKSLDVNDRLKSIEITPDAKYAICGGIKKQVTIRRLYDLAELHTFETCTSEIKAITLAHPTDDYYREVVVALADGTVHFYPIDPDLLDAPRDEYDSDSENALNHSYQLILEYLIANQAKCNVVNSEGHSPFYVALQHNNLPAANLLFTEGNANVNEVIDKEGNTALHEAVKNGNTATVNFLVTQCSADLM</sequence>
<dbReference type="SMART" id="SM00248">
    <property type="entry name" value="ANK"/>
    <property type="match status" value="2"/>
</dbReference>
<feature type="compositionally biased region" description="Polar residues" evidence="5">
    <location>
        <begin position="32"/>
        <end position="44"/>
    </location>
</feature>
<feature type="domain" description="BEACH" evidence="6">
    <location>
        <begin position="1605"/>
        <end position="1894"/>
    </location>
</feature>
<dbReference type="SUPFAM" id="SSF50729">
    <property type="entry name" value="PH domain-like"/>
    <property type="match status" value="1"/>
</dbReference>
<evidence type="ECO:0000256" key="1">
    <source>
        <dbReference type="ARBA" id="ARBA00022574"/>
    </source>
</evidence>
<feature type="domain" description="BEACH-type PH" evidence="7">
    <location>
        <begin position="1484"/>
        <end position="1591"/>
    </location>
</feature>
<dbReference type="InterPro" id="IPR036372">
    <property type="entry name" value="BEACH_dom_sf"/>
</dbReference>
<dbReference type="InterPro" id="IPR015943">
    <property type="entry name" value="WD40/YVTN_repeat-like_dom_sf"/>
</dbReference>
<evidence type="ECO:0000256" key="5">
    <source>
        <dbReference type="SAM" id="MobiDB-lite"/>
    </source>
</evidence>
<dbReference type="InterPro" id="IPR031570">
    <property type="entry name" value="NBEA/BDCP_DUF4704"/>
</dbReference>
<proteinExistence type="predicted"/>
<dbReference type="Proteomes" id="UP000444721">
    <property type="component" value="Unassembled WGS sequence"/>
</dbReference>
<dbReference type="Pfam" id="PF20426">
    <property type="entry name" value="NBCH_WD40"/>
    <property type="match status" value="1"/>
</dbReference>
<dbReference type="GO" id="GO:0019901">
    <property type="term" value="F:protein kinase binding"/>
    <property type="evidence" value="ECO:0007669"/>
    <property type="project" value="TreeGrafter"/>
</dbReference>
<dbReference type="FunFam" id="1.10.1540.10:FF:000001">
    <property type="entry name" value="neurobeachin isoform X1"/>
    <property type="match status" value="1"/>
</dbReference>
<dbReference type="GO" id="GO:0016020">
    <property type="term" value="C:membrane"/>
    <property type="evidence" value="ECO:0007669"/>
    <property type="project" value="TreeGrafter"/>
</dbReference>
<feature type="compositionally biased region" description="Low complexity" evidence="5">
    <location>
        <begin position="51"/>
        <end position="63"/>
    </location>
</feature>
<feature type="region of interest" description="Disordered" evidence="5">
    <location>
        <begin position="1382"/>
        <end position="1472"/>
    </location>
</feature>
<keyword evidence="2" id="KW-0677">Repeat</keyword>
<dbReference type="OrthoDB" id="26681at2759"/>
<dbReference type="SMART" id="SM00320">
    <property type="entry name" value="WD40"/>
    <property type="match status" value="4"/>
</dbReference>
<dbReference type="SUPFAM" id="SSF48403">
    <property type="entry name" value="Ankyrin repeat"/>
    <property type="match status" value="1"/>
</dbReference>
<dbReference type="EMBL" id="VFQX01000060">
    <property type="protein sequence ID" value="KAF0973547.1"/>
    <property type="molecule type" value="Genomic_DNA"/>
</dbReference>
<comment type="caution">
    <text evidence="8">The sequence shown here is derived from an EMBL/GenBank/DDBJ whole genome shotgun (WGS) entry which is preliminary data.</text>
</comment>
<dbReference type="Gene3D" id="2.60.120.200">
    <property type="match status" value="1"/>
</dbReference>
<dbReference type="CDD" id="cd01201">
    <property type="entry name" value="PH_BEACH"/>
    <property type="match status" value="1"/>
</dbReference>
<evidence type="ECO:0000259" key="7">
    <source>
        <dbReference type="PROSITE" id="PS51783"/>
    </source>
</evidence>
<keyword evidence="1 4" id="KW-0853">WD repeat</keyword>
<keyword evidence="9" id="KW-1185">Reference proteome</keyword>
<dbReference type="Pfam" id="PF14844">
    <property type="entry name" value="PH_BEACH"/>
    <property type="match status" value="1"/>
</dbReference>
<dbReference type="Pfam" id="PF02138">
    <property type="entry name" value="Beach"/>
    <property type="match status" value="1"/>
</dbReference>
<feature type="region of interest" description="Disordered" evidence="5">
    <location>
        <begin position="1"/>
        <end position="63"/>
    </location>
</feature>
<evidence type="ECO:0000256" key="2">
    <source>
        <dbReference type="ARBA" id="ARBA00022737"/>
    </source>
</evidence>
<dbReference type="Gene3D" id="2.130.10.10">
    <property type="entry name" value="YVTN repeat-like/Quinoprotein amine dehydrogenase"/>
    <property type="match status" value="2"/>
</dbReference>
<dbReference type="Gene3D" id="1.10.1540.10">
    <property type="entry name" value="BEACH domain"/>
    <property type="match status" value="1"/>
</dbReference>
<dbReference type="SUPFAM" id="SSF81837">
    <property type="entry name" value="BEACH domain"/>
    <property type="match status" value="1"/>
</dbReference>
<dbReference type="PROSITE" id="PS51783">
    <property type="entry name" value="PH_BEACH"/>
    <property type="match status" value="1"/>
</dbReference>
<dbReference type="InterPro" id="IPR002110">
    <property type="entry name" value="Ankyrin_rpt"/>
</dbReference>
<evidence type="ECO:0000256" key="3">
    <source>
        <dbReference type="PROSITE-ProRule" id="PRU00023"/>
    </source>
</evidence>
<keyword evidence="3" id="KW-0040">ANK repeat</keyword>